<dbReference type="AlphaFoldDB" id="A0A857C8Q8"/>
<dbReference type="EMBL" id="CP046908">
    <property type="protein sequence ID" value="QGZ34892.1"/>
    <property type="molecule type" value="Genomic_DNA"/>
</dbReference>
<protein>
    <recommendedName>
        <fullName evidence="4">Peptidase propeptide and YPEB domain-containing protein</fullName>
    </recommendedName>
</protein>
<dbReference type="OrthoDB" id="7678718at2"/>
<dbReference type="Proteomes" id="UP000435648">
    <property type="component" value="Chromosome"/>
</dbReference>
<proteinExistence type="predicted"/>
<dbReference type="KEGG" id="siw:GH266_10415"/>
<keyword evidence="1" id="KW-0732">Signal</keyword>
<sequence>MRKSLLAAVAALGVVLSVPSAQALDLRIGSGPAGASSGASVEVQLVGHRHNRRGYRLDRLGPRQIVNRLHRQGFRDISRLRHRGHVYVAHARGYRGIPQRLVVDAYSGQVVGRAPIGRGRGDGWGGHGRGGYGRL</sequence>
<evidence type="ECO:0000313" key="2">
    <source>
        <dbReference type="EMBL" id="QGZ34892.1"/>
    </source>
</evidence>
<dbReference type="RefSeq" id="WP_158193849.1">
    <property type="nucleotide sequence ID" value="NZ_CP046908.1"/>
</dbReference>
<evidence type="ECO:0000313" key="3">
    <source>
        <dbReference type="Proteomes" id="UP000435648"/>
    </source>
</evidence>
<evidence type="ECO:0008006" key="4">
    <source>
        <dbReference type="Google" id="ProtNLM"/>
    </source>
</evidence>
<feature type="chain" id="PRO_5033050942" description="Peptidase propeptide and YPEB domain-containing protein" evidence="1">
    <location>
        <begin position="24"/>
        <end position="135"/>
    </location>
</feature>
<evidence type="ECO:0000256" key="1">
    <source>
        <dbReference type="SAM" id="SignalP"/>
    </source>
</evidence>
<gene>
    <name evidence="2" type="ORF">GH266_10415</name>
</gene>
<name>A0A857C8Q8_9HYPH</name>
<feature type="signal peptide" evidence="1">
    <location>
        <begin position="1"/>
        <end position="23"/>
    </location>
</feature>
<reference evidence="2 3" key="1">
    <citation type="submission" date="2019-12" db="EMBL/GenBank/DDBJ databases">
        <title>The genome of Stappia indica PHM037.</title>
        <authorList>
            <person name="Kacar D."/>
            <person name="Galan B."/>
            <person name="Canedo L."/>
            <person name="Rodriguez P."/>
            <person name="de la Calle F."/>
            <person name="Garcia J.L."/>
        </authorList>
    </citation>
    <scope>NUCLEOTIDE SEQUENCE [LARGE SCALE GENOMIC DNA]</scope>
    <source>
        <strain evidence="2 3">PHM037</strain>
    </source>
</reference>
<accession>A0A857C8Q8</accession>
<organism evidence="2 3">
    <name type="scientific">Stappia indica</name>
    <dbReference type="NCBI Taxonomy" id="538381"/>
    <lineage>
        <taxon>Bacteria</taxon>
        <taxon>Pseudomonadati</taxon>
        <taxon>Pseudomonadota</taxon>
        <taxon>Alphaproteobacteria</taxon>
        <taxon>Hyphomicrobiales</taxon>
        <taxon>Stappiaceae</taxon>
        <taxon>Stappia</taxon>
    </lineage>
</organism>